<comment type="caution">
    <text evidence="2">The sequence shown here is derived from an EMBL/GenBank/DDBJ whole genome shotgun (WGS) entry which is preliminary data.</text>
</comment>
<feature type="transmembrane region" description="Helical" evidence="1">
    <location>
        <begin position="62"/>
        <end position="80"/>
    </location>
</feature>
<keyword evidence="1" id="KW-0812">Transmembrane</keyword>
<feature type="transmembrane region" description="Helical" evidence="1">
    <location>
        <begin position="20"/>
        <end position="38"/>
    </location>
</feature>
<accession>A0ABU3PT26</accession>
<keyword evidence="1" id="KW-0472">Membrane</keyword>
<evidence type="ECO:0000313" key="2">
    <source>
        <dbReference type="EMBL" id="MDT9592387.1"/>
    </source>
</evidence>
<keyword evidence="3" id="KW-1185">Reference proteome</keyword>
<organism evidence="2 3">
    <name type="scientific">Nocardioides imazamoxiresistens</name>
    <dbReference type="NCBI Taxonomy" id="3231893"/>
    <lineage>
        <taxon>Bacteria</taxon>
        <taxon>Bacillati</taxon>
        <taxon>Actinomycetota</taxon>
        <taxon>Actinomycetes</taxon>
        <taxon>Propionibacteriales</taxon>
        <taxon>Nocardioidaceae</taxon>
        <taxon>Nocardioides</taxon>
    </lineage>
</organism>
<dbReference type="InterPro" id="IPR025329">
    <property type="entry name" value="DUF4235"/>
</dbReference>
<keyword evidence="1" id="KW-1133">Transmembrane helix</keyword>
<dbReference type="RefSeq" id="WP_315731818.1">
    <property type="nucleotide sequence ID" value="NZ_JAVYII010000002.1"/>
</dbReference>
<dbReference type="Proteomes" id="UP001268542">
    <property type="component" value="Unassembled WGS sequence"/>
</dbReference>
<evidence type="ECO:0000256" key="1">
    <source>
        <dbReference type="SAM" id="Phobius"/>
    </source>
</evidence>
<sequence length="98" mass="10635">MRREEPGSRSAKLLYRPVGLVSSMVAGLVAGQVFQQVWKRTHPGSPDDAPRPLESEYELTEVLVAAAVQGAIFATVRALVDRGGARLYQRATGDWPGD</sequence>
<protein>
    <submittedName>
        <fullName evidence="2">DUF4235 domain-containing protein</fullName>
    </submittedName>
</protein>
<proteinExistence type="predicted"/>
<evidence type="ECO:0000313" key="3">
    <source>
        <dbReference type="Proteomes" id="UP001268542"/>
    </source>
</evidence>
<dbReference type="Pfam" id="PF14019">
    <property type="entry name" value="DUF4235"/>
    <property type="match status" value="1"/>
</dbReference>
<reference evidence="2 3" key="1">
    <citation type="submission" date="2023-08" db="EMBL/GenBank/DDBJ databases">
        <title>Nocardioides seae sp. nov., a bacterium isolated from a soil.</title>
        <authorList>
            <person name="Wang X."/>
        </authorList>
    </citation>
    <scope>NUCLEOTIDE SEQUENCE [LARGE SCALE GENOMIC DNA]</scope>
    <source>
        <strain evidence="2 3">YZH12</strain>
    </source>
</reference>
<dbReference type="EMBL" id="JAVYII010000002">
    <property type="protein sequence ID" value="MDT9592387.1"/>
    <property type="molecule type" value="Genomic_DNA"/>
</dbReference>
<name>A0ABU3PT26_9ACTN</name>
<gene>
    <name evidence="2" type="ORF">RDV89_04875</name>
</gene>